<dbReference type="Gene3D" id="3.40.50.720">
    <property type="entry name" value="NAD(P)-binding Rossmann-like Domain"/>
    <property type="match status" value="1"/>
</dbReference>
<feature type="domain" description="NAD(P)-binding" evidence="1">
    <location>
        <begin position="40"/>
        <end position="188"/>
    </location>
</feature>
<dbReference type="OrthoDB" id="9814124at2"/>
<accession>A0A6L7GC69</accession>
<proteinExistence type="predicted"/>
<evidence type="ECO:0000313" key="3">
    <source>
        <dbReference type="Proteomes" id="UP000473531"/>
    </source>
</evidence>
<protein>
    <submittedName>
        <fullName evidence="2">NAD(P)H-binding protein</fullName>
    </submittedName>
</protein>
<dbReference type="InterPro" id="IPR036291">
    <property type="entry name" value="NAD(P)-bd_dom_sf"/>
</dbReference>
<organism evidence="2 3">
    <name type="scientific">Allopontixanthobacter confluentis</name>
    <dbReference type="NCBI Taxonomy" id="1849021"/>
    <lineage>
        <taxon>Bacteria</taxon>
        <taxon>Pseudomonadati</taxon>
        <taxon>Pseudomonadota</taxon>
        <taxon>Alphaproteobacteria</taxon>
        <taxon>Sphingomonadales</taxon>
        <taxon>Erythrobacteraceae</taxon>
        <taxon>Allopontixanthobacter</taxon>
    </lineage>
</organism>
<evidence type="ECO:0000313" key="2">
    <source>
        <dbReference type="EMBL" id="MXP13497.1"/>
    </source>
</evidence>
<dbReference type="Proteomes" id="UP000473531">
    <property type="component" value="Unassembled WGS sequence"/>
</dbReference>
<dbReference type="GO" id="GO:0044877">
    <property type="term" value="F:protein-containing complex binding"/>
    <property type="evidence" value="ECO:0007669"/>
    <property type="project" value="TreeGrafter"/>
</dbReference>
<dbReference type="Pfam" id="PF13460">
    <property type="entry name" value="NAD_binding_10"/>
    <property type="match status" value="1"/>
</dbReference>
<dbReference type="SUPFAM" id="SSF51735">
    <property type="entry name" value="NAD(P)-binding Rossmann-fold domains"/>
    <property type="match status" value="1"/>
</dbReference>
<dbReference type="InterPro" id="IPR016040">
    <property type="entry name" value="NAD(P)-bd_dom"/>
</dbReference>
<reference evidence="2 3" key="1">
    <citation type="submission" date="2019-12" db="EMBL/GenBank/DDBJ databases">
        <title>Genomic-based taxomic classification of the family Erythrobacteraceae.</title>
        <authorList>
            <person name="Xu L."/>
        </authorList>
    </citation>
    <scope>NUCLEOTIDE SEQUENCE [LARGE SCALE GENOMIC DNA]</scope>
    <source>
        <strain evidence="2 3">KCTC 52259</strain>
    </source>
</reference>
<dbReference type="PANTHER" id="PTHR12126:SF11">
    <property type="entry name" value="NADH DEHYDROGENASE [UBIQUINONE] 1 ALPHA SUBCOMPLEX SUBUNIT 9, MITOCHONDRIAL"/>
    <property type="match status" value="1"/>
</dbReference>
<evidence type="ECO:0000259" key="1">
    <source>
        <dbReference type="Pfam" id="PF13460"/>
    </source>
</evidence>
<gene>
    <name evidence="2" type="ORF">GRI44_01840</name>
</gene>
<dbReference type="PANTHER" id="PTHR12126">
    <property type="entry name" value="NADH-UBIQUINONE OXIDOREDUCTASE 39 KDA SUBUNIT-RELATED"/>
    <property type="match status" value="1"/>
</dbReference>
<dbReference type="AlphaFoldDB" id="A0A6L7GC69"/>
<sequence>MPRHHGHARSCAAPAAWLCPAPGCHSPRSSGGLVTIAVTGGTGFVGKATLDALARLDRPVKALARTAPAIGGPDATGHVQWISGNLADKPALADLVSGASSVIHIAGLTNTPDPAQFETVNVDGTAAVIAAAKAEGIRRLVLVSSLSARKPDLSAYGASKLAAEELVKASGLDWTIVRPPGVYGPHDVDYLEMFRAARMGIVPLPPGGASSMIHVHDLATLLAALVPSSAAVRSKIFEPDDGRQGGWAHKEMAQAIGAAMGRKVFAPHLPQAVLSAAARMDRLIRGGDARLTADRVGYMCHPNWVARSDRAVPPAIWQPVITGEAGFASTAEWYRAAGWL</sequence>
<dbReference type="InterPro" id="IPR051207">
    <property type="entry name" value="ComplexI_NDUFA9_subunit"/>
</dbReference>
<comment type="caution">
    <text evidence="2">The sequence shown here is derived from an EMBL/GenBank/DDBJ whole genome shotgun (WGS) entry which is preliminary data.</text>
</comment>
<name>A0A6L7GC69_9SPHN</name>
<keyword evidence="3" id="KW-1185">Reference proteome</keyword>
<dbReference type="EMBL" id="WTYU01000001">
    <property type="protein sequence ID" value="MXP13497.1"/>
    <property type="molecule type" value="Genomic_DNA"/>
</dbReference>